<dbReference type="InterPro" id="IPR018119">
    <property type="entry name" value="Strictosidine_synth_cons-reg"/>
</dbReference>
<evidence type="ECO:0000256" key="2">
    <source>
        <dbReference type="ARBA" id="ARBA00022553"/>
    </source>
</evidence>
<comment type="caution">
    <text evidence="6">The sequence shown here is derived from an EMBL/GenBank/DDBJ whole genome shotgun (WGS) entry which is preliminary data.</text>
</comment>
<name>A0ABR8WEY2_9BACL</name>
<feature type="region of interest" description="Disordered" evidence="4">
    <location>
        <begin position="229"/>
        <end position="259"/>
    </location>
</feature>
<feature type="compositionally biased region" description="Basic and acidic residues" evidence="4">
    <location>
        <begin position="232"/>
        <end position="242"/>
    </location>
</feature>
<dbReference type="Proteomes" id="UP000658980">
    <property type="component" value="Unassembled WGS sequence"/>
</dbReference>
<evidence type="ECO:0000313" key="6">
    <source>
        <dbReference type="EMBL" id="MBD8015522.1"/>
    </source>
</evidence>
<dbReference type="PANTHER" id="PTHR10426">
    <property type="entry name" value="STRICTOSIDINE SYNTHASE-RELATED"/>
    <property type="match status" value="1"/>
</dbReference>
<reference evidence="6 7" key="1">
    <citation type="submission" date="2020-08" db="EMBL/GenBank/DDBJ databases">
        <title>A Genomic Blueprint of the Chicken Gut Microbiome.</title>
        <authorList>
            <person name="Gilroy R."/>
            <person name="Ravi A."/>
            <person name="Getino M."/>
            <person name="Pursley I."/>
            <person name="Horton D.L."/>
            <person name="Alikhan N.-F."/>
            <person name="Baker D."/>
            <person name="Gharbi K."/>
            <person name="Hall N."/>
            <person name="Watson M."/>
            <person name="Adriaenssens E.M."/>
            <person name="Foster-Nyarko E."/>
            <person name="Jarju S."/>
            <person name="Secka A."/>
            <person name="Antonio M."/>
            <person name="Oren A."/>
            <person name="Chaudhuri R."/>
            <person name="La Ragione R.M."/>
            <person name="Hildebrand F."/>
            <person name="Pallen M.J."/>
        </authorList>
    </citation>
    <scope>NUCLEOTIDE SEQUENCE [LARGE SCALE GENOMIC DNA]</scope>
    <source>
        <strain evidence="6 7">Sa1BUA13</strain>
    </source>
</reference>
<dbReference type="RefSeq" id="WP_191715710.1">
    <property type="nucleotide sequence ID" value="NZ_JACSPU010000004.1"/>
</dbReference>
<evidence type="ECO:0000313" key="7">
    <source>
        <dbReference type="Proteomes" id="UP000658980"/>
    </source>
</evidence>
<proteinExistence type="inferred from homology"/>
<keyword evidence="2" id="KW-0597">Phosphoprotein</keyword>
<keyword evidence="7" id="KW-1185">Reference proteome</keyword>
<dbReference type="Pfam" id="PF03088">
    <property type="entry name" value="Str_synth"/>
    <property type="match status" value="1"/>
</dbReference>
<evidence type="ECO:0000256" key="3">
    <source>
        <dbReference type="ARBA" id="ARBA00023180"/>
    </source>
</evidence>
<organism evidence="6 7">
    <name type="scientific">Planococcus wigleyi</name>
    <dbReference type="NCBI Taxonomy" id="2762216"/>
    <lineage>
        <taxon>Bacteria</taxon>
        <taxon>Bacillati</taxon>
        <taxon>Bacillota</taxon>
        <taxon>Bacilli</taxon>
        <taxon>Bacillales</taxon>
        <taxon>Caryophanaceae</taxon>
        <taxon>Planococcus</taxon>
    </lineage>
</organism>
<accession>A0ABR8WEY2</accession>
<dbReference type="SUPFAM" id="SSF63829">
    <property type="entry name" value="Calcium-dependent phosphotriesterase"/>
    <property type="match status" value="1"/>
</dbReference>
<evidence type="ECO:0000256" key="4">
    <source>
        <dbReference type="SAM" id="MobiDB-lite"/>
    </source>
</evidence>
<keyword evidence="3" id="KW-0325">Glycoprotein</keyword>
<dbReference type="Gene3D" id="2.120.10.30">
    <property type="entry name" value="TolB, C-terminal domain"/>
    <property type="match status" value="1"/>
</dbReference>
<dbReference type="EMBL" id="JACSPU010000004">
    <property type="protein sequence ID" value="MBD8015522.1"/>
    <property type="molecule type" value="Genomic_DNA"/>
</dbReference>
<dbReference type="PANTHER" id="PTHR10426:SF88">
    <property type="entry name" value="ADIPOCYTE PLASMA MEMBRANE-ASSOCIATED PROTEIN HEMOMUCIN-RELATED"/>
    <property type="match status" value="1"/>
</dbReference>
<sequence>MVYLREDVQVKQGIDDWRGTYAQKASRISGVLEYRQHHFDPNQTGLWPKLAGVETAISSLHRIDGMEEYVLKAKAAKQHRKLTELYGEKVFAETIHFQATLKNSRTLRHPTSQSPTGYRQIVLIRRKPYVRLKDFRSYLTKSLAPSLNAVSGFSEVRYQLFEPAQKERQEYEAVLVLGAADATAFQKALCSTAFLATHEEQVTYCAAMHAYPVAGSYVFTKAGRATLPQIKPEPKPALEPVRRKLPPAPPRAAQKSSRTPFPHAWRIPLSGFGPEDVVIDEQGRILCGVKDGRILRIDPERHLEETIGDTGGRPLGLELLADGRLLICDAHKGLLRLNMETGEIETLVQYVNGFPLRFCSNATAEKNGTIWFTESSSRYDFEQYRGALMEHCPSGRLFRRDPSGRVDIVLEGLHFANGITLTTDEQAVIFAETDGYRLNRLWIRGALTGKREILAANLPGFPDNVSCIRNGMFWVAMMTNRNAVLDRLGTAPALLRKLLWRVPESLQPKAAKTAWTMLYDEQGNCLLDLQSSSVNYQAVTGVAESRGMLYFASIEEDALLAVELPTFKKQ</sequence>
<feature type="domain" description="Strictosidine synthase conserved region" evidence="5">
    <location>
        <begin position="365"/>
        <end position="445"/>
    </location>
</feature>
<protein>
    <submittedName>
        <fullName evidence="6">SMP-30/gluconolactonase/LRE family protein</fullName>
    </submittedName>
</protein>
<evidence type="ECO:0000259" key="5">
    <source>
        <dbReference type="Pfam" id="PF03088"/>
    </source>
</evidence>
<dbReference type="Pfam" id="PF20067">
    <property type="entry name" value="SSL_N"/>
    <property type="match status" value="1"/>
</dbReference>
<dbReference type="InterPro" id="IPR011042">
    <property type="entry name" value="6-blade_b-propeller_TolB-like"/>
</dbReference>
<gene>
    <name evidence="6" type="ORF">H9630_11910</name>
</gene>
<comment type="similarity">
    <text evidence="1">Belongs to the strictosidine synthase family.</text>
</comment>
<evidence type="ECO:0000256" key="1">
    <source>
        <dbReference type="ARBA" id="ARBA00009191"/>
    </source>
</evidence>